<dbReference type="InterPro" id="IPR036291">
    <property type="entry name" value="NAD(P)-bd_dom_sf"/>
</dbReference>
<reference evidence="2" key="1">
    <citation type="submission" date="2015-07" db="EMBL/GenBank/DDBJ databases">
        <title>Adaptation to a free-living lifestyle via gene acquisitions in the diplomonad Trepomonas sp. PC1.</title>
        <authorList>
            <person name="Xu F."/>
            <person name="Jerlstrom-Hultqvist J."/>
            <person name="Kolisko M."/>
            <person name="Simpson A.G.B."/>
            <person name="Roger A.J."/>
            <person name="Svard S.G."/>
            <person name="Andersson J.O."/>
        </authorList>
    </citation>
    <scope>NUCLEOTIDE SEQUENCE</scope>
    <source>
        <strain evidence="2">PC1</strain>
    </source>
</reference>
<dbReference type="Pfam" id="PF13460">
    <property type="entry name" value="NAD_binding_10"/>
    <property type="match status" value="1"/>
</dbReference>
<evidence type="ECO:0000259" key="1">
    <source>
        <dbReference type="Pfam" id="PF13460"/>
    </source>
</evidence>
<dbReference type="GO" id="GO:0005737">
    <property type="term" value="C:cytoplasm"/>
    <property type="evidence" value="ECO:0007669"/>
    <property type="project" value="TreeGrafter"/>
</dbReference>
<sequence>FLTGGTGFVGTALIPFLLESDKIDRIYFMYRNQATFNEEIKELVKNEKIQLVQGDVMKLESLQLIKECDTVIHLVCNSKWGTLDTQSTMDLALGGTKNVVSLMTPESRLVYVSSAAAMLFDEDFDSYQNIEVNKDEFIYSKAKFQTEEYIKKNVKNYIIHRPGEIYDKNDYGFITSQNIISYANEPNIIINGGISLVSRQQVAKAIANSVHSPKSNQIYNLGGENLTIFEFSRLIQKVTGKGHVNFQLNYFFALWGIKVLGKLGIKLFEYEAVKYGGLLWFMDCSKAVSDLGFEVQASETVLKEVCEWLKEVKKI</sequence>
<dbReference type="EMBL" id="GDID01002193">
    <property type="protein sequence ID" value="JAP94413.1"/>
    <property type="molecule type" value="Transcribed_RNA"/>
</dbReference>
<gene>
    <name evidence="2" type="ORF">TPC1_12944</name>
</gene>
<organism evidence="2">
    <name type="scientific">Trepomonas sp. PC1</name>
    <dbReference type="NCBI Taxonomy" id="1076344"/>
    <lineage>
        <taxon>Eukaryota</taxon>
        <taxon>Metamonada</taxon>
        <taxon>Diplomonadida</taxon>
        <taxon>Hexamitidae</taxon>
        <taxon>Hexamitinae</taxon>
        <taxon>Trepomonas</taxon>
    </lineage>
</organism>
<dbReference type="SUPFAM" id="SSF51735">
    <property type="entry name" value="NAD(P)-binding Rossmann-fold domains"/>
    <property type="match status" value="1"/>
</dbReference>
<dbReference type="AlphaFoldDB" id="A0A146KCC1"/>
<name>A0A146KCC1_9EUKA</name>
<dbReference type="InterPro" id="IPR051783">
    <property type="entry name" value="NAD(P)-dependent_oxidoreduct"/>
</dbReference>
<protein>
    <submittedName>
        <fullName evidence="2">Nucleoside-diphosphate-sugar epimerase</fullName>
    </submittedName>
</protein>
<feature type="non-terminal residue" evidence="2">
    <location>
        <position position="1"/>
    </location>
</feature>
<dbReference type="InterPro" id="IPR016040">
    <property type="entry name" value="NAD(P)-bd_dom"/>
</dbReference>
<feature type="domain" description="NAD(P)-binding" evidence="1">
    <location>
        <begin position="4"/>
        <end position="213"/>
    </location>
</feature>
<evidence type="ECO:0000313" key="2">
    <source>
        <dbReference type="EMBL" id="JAP94413.1"/>
    </source>
</evidence>
<dbReference type="PANTHER" id="PTHR48079">
    <property type="entry name" value="PROTEIN YEEZ"/>
    <property type="match status" value="1"/>
</dbReference>
<dbReference type="GO" id="GO:0004029">
    <property type="term" value="F:aldehyde dehydrogenase (NAD+) activity"/>
    <property type="evidence" value="ECO:0007669"/>
    <property type="project" value="TreeGrafter"/>
</dbReference>
<dbReference type="Gene3D" id="3.40.50.720">
    <property type="entry name" value="NAD(P)-binding Rossmann-like Domain"/>
    <property type="match status" value="1"/>
</dbReference>
<accession>A0A146KCC1</accession>
<dbReference type="PANTHER" id="PTHR48079:SF6">
    <property type="entry name" value="NAD(P)-BINDING DOMAIN-CONTAINING PROTEIN-RELATED"/>
    <property type="match status" value="1"/>
</dbReference>
<proteinExistence type="predicted"/>